<evidence type="ECO:0000313" key="2">
    <source>
        <dbReference type="EMBL" id="NKW11092.1"/>
    </source>
</evidence>
<dbReference type="Proteomes" id="UP000558475">
    <property type="component" value="Unassembled WGS sequence"/>
</dbReference>
<dbReference type="SUPFAM" id="SSF101801">
    <property type="entry name" value="Surface presentation of antigens (SPOA)"/>
    <property type="match status" value="1"/>
</dbReference>
<gene>
    <name evidence="2" type="ORF">HGG76_25555</name>
</gene>
<organism evidence="2 3">
    <name type="scientific">Brucella tritici</name>
    <dbReference type="NCBI Taxonomy" id="94626"/>
    <lineage>
        <taxon>Bacteria</taxon>
        <taxon>Pseudomonadati</taxon>
        <taxon>Pseudomonadota</taxon>
        <taxon>Alphaproteobacteria</taxon>
        <taxon>Hyphomicrobiales</taxon>
        <taxon>Brucellaceae</taxon>
        <taxon>Brucella/Ochrobactrum group</taxon>
        <taxon>Brucella</taxon>
    </lineage>
</organism>
<reference evidence="2 3" key="1">
    <citation type="submission" date="2020-04" db="EMBL/GenBank/DDBJ databases">
        <title>Whole genome sequencing of clinical and environmental type strains of Ochrobactrum.</title>
        <authorList>
            <person name="Dharne M."/>
        </authorList>
    </citation>
    <scope>NUCLEOTIDE SEQUENCE [LARGE SCALE GENOMIC DNA]</scope>
    <source>
        <strain evidence="2 3">DSM 13340</strain>
    </source>
</reference>
<dbReference type="AlphaFoldDB" id="A0A7X6FSB7"/>
<evidence type="ECO:0000313" key="3">
    <source>
        <dbReference type="Proteomes" id="UP000558475"/>
    </source>
</evidence>
<evidence type="ECO:0000259" key="1">
    <source>
        <dbReference type="Pfam" id="PF01052"/>
    </source>
</evidence>
<dbReference type="EMBL" id="JAAXZB010000003">
    <property type="protein sequence ID" value="NKW11092.1"/>
    <property type="molecule type" value="Genomic_DNA"/>
</dbReference>
<name>A0A7X6FSB7_9HYPH</name>
<dbReference type="InterPro" id="IPR001543">
    <property type="entry name" value="FliN-like_C"/>
</dbReference>
<dbReference type="Gene3D" id="2.30.330.10">
    <property type="entry name" value="SpoA-like"/>
    <property type="match status" value="1"/>
</dbReference>
<accession>A0A7X6FSB7</accession>
<proteinExistence type="predicted"/>
<dbReference type="Pfam" id="PF01052">
    <property type="entry name" value="FliMN_C"/>
    <property type="match status" value="1"/>
</dbReference>
<comment type="caution">
    <text evidence="2">The sequence shown here is derived from an EMBL/GenBank/DDBJ whole genome shotgun (WGS) entry which is preliminary data.</text>
</comment>
<protein>
    <recommendedName>
        <fullName evidence="1">Flagellar motor switch protein FliN-like C-terminal domain-containing protein</fullName>
    </recommendedName>
</protein>
<sequence>MQRLDTGSLIPLDAPVDSGVAIFANGKRVGHGELIKLGEKLGIRVVNIFDND</sequence>
<feature type="domain" description="Flagellar motor switch protein FliN-like C-terminal" evidence="1">
    <location>
        <begin position="3"/>
        <end position="49"/>
    </location>
</feature>
<dbReference type="InterPro" id="IPR036429">
    <property type="entry name" value="SpoA-like_sf"/>
</dbReference>